<dbReference type="KEGG" id="samy:DB32_007904"/>
<protein>
    <submittedName>
        <fullName evidence="2">Uncharacterized protein</fullName>
    </submittedName>
</protein>
<evidence type="ECO:0000313" key="3">
    <source>
        <dbReference type="Proteomes" id="UP000034883"/>
    </source>
</evidence>
<dbReference type="AlphaFoldDB" id="A0A0F6W9E4"/>
<organism evidence="2 3">
    <name type="scientific">Sandaracinus amylolyticus</name>
    <dbReference type="NCBI Taxonomy" id="927083"/>
    <lineage>
        <taxon>Bacteria</taxon>
        <taxon>Pseudomonadati</taxon>
        <taxon>Myxococcota</taxon>
        <taxon>Polyangia</taxon>
        <taxon>Polyangiales</taxon>
        <taxon>Sandaracinaceae</taxon>
        <taxon>Sandaracinus</taxon>
    </lineage>
</organism>
<dbReference type="STRING" id="927083.DB32_007904"/>
<evidence type="ECO:0000256" key="1">
    <source>
        <dbReference type="SAM" id="MobiDB-lite"/>
    </source>
</evidence>
<feature type="compositionally biased region" description="Basic and acidic residues" evidence="1">
    <location>
        <begin position="74"/>
        <end position="86"/>
    </location>
</feature>
<feature type="region of interest" description="Disordered" evidence="1">
    <location>
        <begin position="18"/>
        <end position="92"/>
    </location>
</feature>
<dbReference type="RefSeq" id="WP_053237695.1">
    <property type="nucleotide sequence ID" value="NZ_CP011125.1"/>
</dbReference>
<name>A0A0F6W9E4_9BACT</name>
<accession>A0A0F6W9E4</accession>
<dbReference type="Proteomes" id="UP000034883">
    <property type="component" value="Chromosome"/>
</dbReference>
<reference evidence="2 3" key="1">
    <citation type="submission" date="2015-03" db="EMBL/GenBank/DDBJ databases">
        <title>Genome assembly of Sandaracinus amylolyticus DSM 53668.</title>
        <authorList>
            <person name="Sharma G."/>
            <person name="Subramanian S."/>
        </authorList>
    </citation>
    <scope>NUCLEOTIDE SEQUENCE [LARGE SCALE GENOMIC DNA]</scope>
    <source>
        <strain evidence="2 3">DSM 53668</strain>
    </source>
</reference>
<proteinExistence type="predicted"/>
<dbReference type="EMBL" id="CP011125">
    <property type="protein sequence ID" value="AKF10755.1"/>
    <property type="molecule type" value="Genomic_DNA"/>
</dbReference>
<gene>
    <name evidence="2" type="ORF">DB32_007904</name>
</gene>
<dbReference type="PROSITE" id="PS51257">
    <property type="entry name" value="PROKAR_LIPOPROTEIN"/>
    <property type="match status" value="1"/>
</dbReference>
<sequence>MRIVTAVVVLLALGCQDRGVQRQPPVDGRWEPSYATDQPASAPGDRRDPARTNQLGSLDPMLSGGEPSPFASPEQERTAMAERRALEIAPAK</sequence>
<evidence type="ECO:0000313" key="2">
    <source>
        <dbReference type="EMBL" id="AKF10755.1"/>
    </source>
</evidence>
<keyword evidence="3" id="KW-1185">Reference proteome</keyword>